<comment type="caution">
    <text evidence="9">The sequence shown here is derived from an EMBL/GenBank/DDBJ whole genome shotgun (WGS) entry which is preliminary data.</text>
</comment>
<protein>
    <recommendedName>
        <fullName evidence="2">GTP diphosphokinase</fullName>
        <ecNumber evidence="2">2.7.6.5</ecNumber>
    </recommendedName>
</protein>
<feature type="compositionally biased region" description="Basic and acidic residues" evidence="5">
    <location>
        <begin position="33"/>
        <end position="61"/>
    </location>
</feature>
<evidence type="ECO:0000256" key="2">
    <source>
        <dbReference type="ARBA" id="ARBA00013251"/>
    </source>
</evidence>
<sequence>MADNKEIIKDNKENINIDNNEISQSGSANSEVALHKGTDMPDKSAVHEGEENKDIVKKDNEAALSEDTQKRRAQRRAAKLARKKARSLKVVEKSHIQKVLEEAELKKDNKGKNSAISDENGLWSSDGEGEQNELYAVLLEKIKKNNKNEDISLVEKAYTIACAAHKGQVRKSGIPYITHPISVAIILADMKLDVGIIAAGLLHDVVEDNKNYKIDDISEVFGDRISFLVDGVTKLTNVSADAEKTAVYADNMKKMFISMSKNIGVLIIKLADRLHNMRTLQFMKVEKQKEKAQETIQIYSPLAQNLGISKIKVELDDLALKYLHPGRYKEIEKKLRAKRKNCEELVSNVVENVKANLEQRGISGEVIGRVKHYFSIYKKMLNQKKEFEQIYDLFAVRIIVNTEEECYLVLGMLGQIYSFKPATIKDYINRPKVNNYQSLHVMLMIDGEYVEAQIRTKEMHKVAEYGIAAHWKYKQKGKDAKANAEFDQNINTWLSRLSELEQDSTDNVHFMELMKGELNMLSGHVYCFSPKGRIEHLPIGSTPIDFAYAIHSALGNKMVGARVNGKNVPKTYQIQSGDQIDIITSHNSPGPSLDWLNIVKSSRARNKIELWFRTELKEENVSKGRALIEKYCIAKGIKWSDINKPEYQAKVMRRYSYKTWDAALAAVGHGGIKEGQIVNRMLSEKNKEDKVNITDDEIISKINDSSKKSISKTAHSKYGIIVQGADELLVRCSKCCSPIPGDEIIGYISRGRGVTIHRTDCINIINMQEEERKRLTPAEWDFTEEEGGGKKYPVEIKIYVANRNRIINDLSGMFSESGITINTMQARVNKQGQATIEAGFDISGVDELNRIMSKLRQVPGVEDIVRTSG</sequence>
<evidence type="ECO:0000313" key="10">
    <source>
        <dbReference type="Proteomes" id="UP000003011"/>
    </source>
</evidence>
<dbReference type="SMART" id="SM00471">
    <property type="entry name" value="HDc"/>
    <property type="match status" value="1"/>
</dbReference>
<dbReference type="SUPFAM" id="SSF81271">
    <property type="entry name" value="TGS-like"/>
    <property type="match status" value="1"/>
</dbReference>
<dbReference type="GO" id="GO:0015970">
    <property type="term" value="P:guanosine tetraphosphate biosynthetic process"/>
    <property type="evidence" value="ECO:0007669"/>
    <property type="project" value="UniProtKB-UniPathway"/>
</dbReference>
<dbReference type="EC" id="2.7.6.5" evidence="2"/>
<evidence type="ECO:0000313" key="9">
    <source>
        <dbReference type="EMBL" id="EHI55270.1"/>
    </source>
</evidence>
<dbReference type="STRING" id="679200.HMPREF9333_01406"/>
<evidence type="ECO:0000256" key="5">
    <source>
        <dbReference type="SAM" id="MobiDB-lite"/>
    </source>
</evidence>
<reference evidence="9 10" key="1">
    <citation type="submission" date="2011-08" db="EMBL/GenBank/DDBJ databases">
        <title>The Genome Sequence of Johnsonella ignava ATCC 51276.</title>
        <authorList>
            <consortium name="The Broad Institute Genome Sequencing Platform"/>
            <person name="Earl A."/>
            <person name="Ward D."/>
            <person name="Feldgarden M."/>
            <person name="Gevers D."/>
            <person name="Izard J."/>
            <person name="Blanton J.M."/>
            <person name="Baranova O.V."/>
            <person name="Dewhirst F.E."/>
            <person name="Young S.K."/>
            <person name="Zeng Q."/>
            <person name="Gargeya S."/>
            <person name="Fitzgerald M."/>
            <person name="Haas B."/>
            <person name="Abouelleil A."/>
            <person name="Alvarado L."/>
            <person name="Arachchi H.M."/>
            <person name="Berlin A."/>
            <person name="Brown A."/>
            <person name="Chapman S.B."/>
            <person name="Chen Z."/>
            <person name="Dunbar C."/>
            <person name="Freedman E."/>
            <person name="Gearin G."/>
            <person name="Gellesch M."/>
            <person name="Goldberg J."/>
            <person name="Griggs A."/>
            <person name="Gujja S."/>
            <person name="Heiman D."/>
            <person name="Howarth C."/>
            <person name="Larson L."/>
            <person name="Lui A."/>
            <person name="MacDonald P.J.P."/>
            <person name="Montmayeur A."/>
            <person name="Murphy C."/>
            <person name="Neiman D."/>
            <person name="Pearson M."/>
            <person name="Priest M."/>
            <person name="Roberts A."/>
            <person name="Saif S."/>
            <person name="Shea T."/>
            <person name="Shenoy N."/>
            <person name="Sisk P."/>
            <person name="Stolte C."/>
            <person name="Sykes S."/>
            <person name="Wortman J."/>
            <person name="Nusbaum C."/>
            <person name="Birren B."/>
        </authorList>
    </citation>
    <scope>NUCLEOTIDE SEQUENCE [LARGE SCALE GENOMIC DNA]</scope>
    <source>
        <strain evidence="9 10">ATCC 51276</strain>
    </source>
</reference>
<dbReference type="PANTHER" id="PTHR21262:SF31">
    <property type="entry name" value="GTP PYROPHOSPHOKINASE"/>
    <property type="match status" value="1"/>
</dbReference>
<dbReference type="PROSITE" id="PS51671">
    <property type="entry name" value="ACT"/>
    <property type="match status" value="1"/>
</dbReference>
<dbReference type="Pfam" id="PF04607">
    <property type="entry name" value="RelA_SpoT"/>
    <property type="match status" value="1"/>
</dbReference>
<dbReference type="Gene3D" id="3.30.70.260">
    <property type="match status" value="1"/>
</dbReference>
<dbReference type="HOGENOM" id="CLU_012300_3_0_9"/>
<comment type="similarity">
    <text evidence="4">Belongs to the relA/spoT family.</text>
</comment>
<dbReference type="AlphaFoldDB" id="G5GIL6"/>
<dbReference type="PANTHER" id="PTHR21262">
    <property type="entry name" value="GUANOSINE-3',5'-BIS DIPHOSPHATE 3'-PYROPHOSPHOHYDROLASE"/>
    <property type="match status" value="1"/>
</dbReference>
<dbReference type="InterPro" id="IPR007685">
    <property type="entry name" value="RelA_SpoT"/>
</dbReference>
<dbReference type="SUPFAM" id="SSF109604">
    <property type="entry name" value="HD-domain/PDEase-like"/>
    <property type="match status" value="1"/>
</dbReference>
<dbReference type="InterPro" id="IPR043519">
    <property type="entry name" value="NT_sf"/>
</dbReference>
<dbReference type="SMART" id="SM00954">
    <property type="entry name" value="RelA_SpoT"/>
    <property type="match status" value="1"/>
</dbReference>
<dbReference type="GO" id="GO:0005886">
    <property type="term" value="C:plasma membrane"/>
    <property type="evidence" value="ECO:0007669"/>
    <property type="project" value="TreeGrafter"/>
</dbReference>
<dbReference type="InterPro" id="IPR012676">
    <property type="entry name" value="TGS-like"/>
</dbReference>
<dbReference type="Proteomes" id="UP000003011">
    <property type="component" value="Unassembled WGS sequence"/>
</dbReference>
<keyword evidence="10" id="KW-1185">Reference proteome</keyword>
<dbReference type="Pfam" id="PF13291">
    <property type="entry name" value="ACT_4"/>
    <property type="match status" value="1"/>
</dbReference>
<dbReference type="CDD" id="cd05399">
    <property type="entry name" value="NT_Rel-Spo_like"/>
    <property type="match status" value="1"/>
</dbReference>
<feature type="region of interest" description="Disordered" evidence="5">
    <location>
        <begin position="1"/>
        <end position="70"/>
    </location>
</feature>
<comment type="function">
    <text evidence="4">In eubacteria ppGpp (guanosine 3'-diphosphate 5'-diphosphate) is a mediator of the stringent response that coordinates a variety of cellular activities in response to changes in nutritional abundance.</text>
</comment>
<dbReference type="SUPFAM" id="SSF81301">
    <property type="entry name" value="Nucleotidyltransferase"/>
    <property type="match status" value="1"/>
</dbReference>
<dbReference type="InterPro" id="IPR033655">
    <property type="entry name" value="TGS_RelA/SpoT"/>
</dbReference>
<organism evidence="9 10">
    <name type="scientific">Johnsonella ignava ATCC 51276</name>
    <dbReference type="NCBI Taxonomy" id="679200"/>
    <lineage>
        <taxon>Bacteria</taxon>
        <taxon>Bacillati</taxon>
        <taxon>Bacillota</taxon>
        <taxon>Clostridia</taxon>
        <taxon>Lachnospirales</taxon>
        <taxon>Lachnospiraceae</taxon>
        <taxon>Johnsonella</taxon>
    </lineage>
</organism>
<dbReference type="InterPro" id="IPR045865">
    <property type="entry name" value="ACT-like_dom_sf"/>
</dbReference>
<dbReference type="Pfam" id="PF19296">
    <property type="entry name" value="RelA_AH_RIS"/>
    <property type="match status" value="1"/>
</dbReference>
<dbReference type="PATRIC" id="fig|679200.3.peg.1494"/>
<comment type="catalytic activity">
    <reaction evidence="3">
        <text>GTP + ATP = guanosine 3'-diphosphate 5'-triphosphate + AMP</text>
        <dbReference type="Rhea" id="RHEA:22088"/>
        <dbReference type="ChEBI" id="CHEBI:30616"/>
        <dbReference type="ChEBI" id="CHEBI:37565"/>
        <dbReference type="ChEBI" id="CHEBI:142410"/>
        <dbReference type="ChEBI" id="CHEBI:456215"/>
        <dbReference type="EC" id="2.7.6.5"/>
    </reaction>
</comment>
<dbReference type="Gene3D" id="3.30.460.10">
    <property type="entry name" value="Beta Polymerase, domain 2"/>
    <property type="match status" value="1"/>
</dbReference>
<dbReference type="eggNOG" id="COG0317">
    <property type="taxonomic scope" value="Bacteria"/>
</dbReference>
<dbReference type="CDD" id="cd01668">
    <property type="entry name" value="TGS_RSH"/>
    <property type="match status" value="1"/>
</dbReference>
<dbReference type="FunFam" id="1.10.3210.10:FF:000001">
    <property type="entry name" value="GTP pyrophosphokinase RelA"/>
    <property type="match status" value="1"/>
</dbReference>
<dbReference type="SUPFAM" id="SSF55021">
    <property type="entry name" value="ACT-like"/>
    <property type="match status" value="1"/>
</dbReference>
<feature type="compositionally biased region" description="Basic and acidic residues" evidence="5">
    <location>
        <begin position="1"/>
        <end position="15"/>
    </location>
</feature>
<dbReference type="InterPro" id="IPR045600">
    <property type="entry name" value="RelA/SpoT_AH_RIS"/>
</dbReference>
<dbReference type="InterPro" id="IPR002912">
    <property type="entry name" value="ACT_dom"/>
</dbReference>
<dbReference type="EMBL" id="ACZL01000023">
    <property type="protein sequence ID" value="EHI55270.1"/>
    <property type="molecule type" value="Genomic_DNA"/>
</dbReference>
<dbReference type="Pfam" id="PF13328">
    <property type="entry name" value="HD_4"/>
    <property type="match status" value="1"/>
</dbReference>
<dbReference type="PROSITE" id="PS51831">
    <property type="entry name" value="HD"/>
    <property type="match status" value="1"/>
</dbReference>
<dbReference type="CDD" id="cd04876">
    <property type="entry name" value="ACT_RelA-SpoT"/>
    <property type="match status" value="1"/>
</dbReference>
<dbReference type="RefSeq" id="WP_005541020.1">
    <property type="nucleotide sequence ID" value="NZ_JH378833.1"/>
</dbReference>
<dbReference type="InterPro" id="IPR004811">
    <property type="entry name" value="RelA/Spo_fam"/>
</dbReference>
<evidence type="ECO:0000259" key="6">
    <source>
        <dbReference type="PROSITE" id="PS51671"/>
    </source>
</evidence>
<dbReference type="UniPathway" id="UPA00908">
    <property type="reaction ID" value="UER00884"/>
</dbReference>
<dbReference type="PROSITE" id="PS51880">
    <property type="entry name" value="TGS"/>
    <property type="match status" value="1"/>
</dbReference>
<comment type="pathway">
    <text evidence="1">Purine metabolism; ppGpp biosynthesis; ppGpp from GTP: step 1/2.</text>
</comment>
<dbReference type="Pfam" id="PF02824">
    <property type="entry name" value="TGS"/>
    <property type="match status" value="1"/>
</dbReference>
<proteinExistence type="inferred from homology"/>
<dbReference type="Gene3D" id="1.10.3210.10">
    <property type="entry name" value="Hypothetical protein af1432"/>
    <property type="match status" value="1"/>
</dbReference>
<feature type="domain" description="ACT" evidence="6">
    <location>
        <begin position="795"/>
        <end position="869"/>
    </location>
</feature>
<evidence type="ECO:0000256" key="4">
    <source>
        <dbReference type="RuleBase" id="RU003847"/>
    </source>
</evidence>
<dbReference type="CDD" id="cd00077">
    <property type="entry name" value="HDc"/>
    <property type="match status" value="1"/>
</dbReference>
<feature type="domain" description="TGS" evidence="8">
    <location>
        <begin position="523"/>
        <end position="584"/>
    </location>
</feature>
<evidence type="ECO:0000256" key="1">
    <source>
        <dbReference type="ARBA" id="ARBA00004976"/>
    </source>
</evidence>
<dbReference type="InterPro" id="IPR003607">
    <property type="entry name" value="HD/PDEase_dom"/>
</dbReference>
<name>G5GIL6_9FIRM</name>
<feature type="domain" description="HD" evidence="7">
    <location>
        <begin position="176"/>
        <end position="277"/>
    </location>
</feature>
<dbReference type="FunFam" id="3.10.20.30:FF:000002">
    <property type="entry name" value="GTP pyrophosphokinase (RelA/SpoT)"/>
    <property type="match status" value="1"/>
</dbReference>
<evidence type="ECO:0000259" key="8">
    <source>
        <dbReference type="PROSITE" id="PS51880"/>
    </source>
</evidence>
<dbReference type="GO" id="GO:0008728">
    <property type="term" value="F:GTP diphosphokinase activity"/>
    <property type="evidence" value="ECO:0007669"/>
    <property type="project" value="UniProtKB-EC"/>
</dbReference>
<accession>G5GIL6</accession>
<dbReference type="InterPro" id="IPR012675">
    <property type="entry name" value="Beta-grasp_dom_sf"/>
</dbReference>
<dbReference type="InterPro" id="IPR006674">
    <property type="entry name" value="HD_domain"/>
</dbReference>
<evidence type="ECO:0000259" key="7">
    <source>
        <dbReference type="PROSITE" id="PS51831"/>
    </source>
</evidence>
<dbReference type="NCBIfam" id="TIGR00691">
    <property type="entry name" value="spoT_relA"/>
    <property type="match status" value="1"/>
</dbReference>
<gene>
    <name evidence="9" type="ORF">HMPREF9333_01406</name>
</gene>
<dbReference type="Gene3D" id="3.10.20.30">
    <property type="match status" value="1"/>
</dbReference>
<evidence type="ECO:0000256" key="3">
    <source>
        <dbReference type="ARBA" id="ARBA00048244"/>
    </source>
</evidence>
<dbReference type="InterPro" id="IPR004095">
    <property type="entry name" value="TGS"/>
</dbReference>